<name>A0ABT0YU34_9BURK</name>
<gene>
    <name evidence="5" type="ORF">M8A51_17615</name>
</gene>
<dbReference type="Proteomes" id="UP001165541">
    <property type="component" value="Unassembled WGS sequence"/>
</dbReference>
<evidence type="ECO:0000313" key="5">
    <source>
        <dbReference type="EMBL" id="MCM5681348.1"/>
    </source>
</evidence>
<evidence type="ECO:0000256" key="2">
    <source>
        <dbReference type="SAM" id="Phobius"/>
    </source>
</evidence>
<feature type="transmembrane region" description="Helical" evidence="2">
    <location>
        <begin position="97"/>
        <end position="118"/>
    </location>
</feature>
<keyword evidence="3" id="KW-0732">Signal</keyword>
<sequence>MNTSKLVVLCLAAMLGLTPAAQAKRSGGDAAGGAASTEVARDAGPKRQETQATVPVAVGADESDAGVAGSSVGVVAGLATGLGVAGFFHGFGVGPQAAGWFSFAVVSLLLALLGWVLWRLLKRSAGVAPASLAFQSATPPAARSSFASSHYEPATLAPESSVHYGAGGIEEVASRTGEFRWGVPAGFDAAGFLQSAKSNFVLLQEAWDRADIETLRLLMTDDMLGHIRLQLDERGDQPNRTDVVTLNAEMLGVEDIGTTYIASVEFSGMIREEVTAGAAPFREVWNLTKPKDGSAGWLLAGVQALQ</sequence>
<keyword evidence="2" id="KW-0472">Membrane</keyword>
<accession>A0ABT0YU34</accession>
<dbReference type="EMBL" id="JAMKFE010000011">
    <property type="protein sequence ID" value="MCM5681348.1"/>
    <property type="molecule type" value="Genomic_DNA"/>
</dbReference>
<feature type="chain" id="PRO_5045921854" evidence="3">
    <location>
        <begin position="24"/>
        <end position="306"/>
    </location>
</feature>
<dbReference type="PANTHER" id="PTHR41542">
    <property type="entry name" value="BLL5807 PROTEIN"/>
    <property type="match status" value="1"/>
</dbReference>
<dbReference type="SMART" id="SM00978">
    <property type="entry name" value="Tim44"/>
    <property type="match status" value="1"/>
</dbReference>
<keyword evidence="2" id="KW-0812">Transmembrane</keyword>
<dbReference type="SUPFAM" id="SSF54427">
    <property type="entry name" value="NTF2-like"/>
    <property type="match status" value="1"/>
</dbReference>
<evidence type="ECO:0000259" key="4">
    <source>
        <dbReference type="SMART" id="SM00978"/>
    </source>
</evidence>
<dbReference type="InterPro" id="IPR032710">
    <property type="entry name" value="NTF2-like_dom_sf"/>
</dbReference>
<protein>
    <submittedName>
        <fullName evidence="5">Tim44-like domain-containing protein</fullName>
    </submittedName>
</protein>
<dbReference type="RefSeq" id="WP_251779834.1">
    <property type="nucleotide sequence ID" value="NZ_JAMKFE010000011.1"/>
</dbReference>
<reference evidence="5" key="1">
    <citation type="submission" date="2022-05" db="EMBL/GenBank/DDBJ databases">
        <title>Schlegelella sp. nov., isolated from mangrove soil.</title>
        <authorList>
            <person name="Liu Y."/>
            <person name="Ge X."/>
            <person name="Liu W."/>
        </authorList>
    </citation>
    <scope>NUCLEOTIDE SEQUENCE</scope>
    <source>
        <strain evidence="5">S2-27</strain>
    </source>
</reference>
<dbReference type="Pfam" id="PF04280">
    <property type="entry name" value="Tim44"/>
    <property type="match status" value="1"/>
</dbReference>
<feature type="compositionally biased region" description="Basic and acidic residues" evidence="1">
    <location>
        <begin position="39"/>
        <end position="49"/>
    </location>
</feature>
<dbReference type="InterPro" id="IPR007379">
    <property type="entry name" value="Tim44-like_dom"/>
</dbReference>
<dbReference type="PANTHER" id="PTHR41542:SF1">
    <property type="entry name" value="BLL5807 PROTEIN"/>
    <property type="match status" value="1"/>
</dbReference>
<evidence type="ECO:0000256" key="1">
    <source>
        <dbReference type="SAM" id="MobiDB-lite"/>
    </source>
</evidence>
<comment type="caution">
    <text evidence="5">The sequence shown here is derived from an EMBL/GenBank/DDBJ whole genome shotgun (WGS) entry which is preliminary data.</text>
</comment>
<organism evidence="5 6">
    <name type="scientific">Caldimonas mangrovi</name>
    <dbReference type="NCBI Taxonomy" id="2944811"/>
    <lineage>
        <taxon>Bacteria</taxon>
        <taxon>Pseudomonadati</taxon>
        <taxon>Pseudomonadota</taxon>
        <taxon>Betaproteobacteria</taxon>
        <taxon>Burkholderiales</taxon>
        <taxon>Sphaerotilaceae</taxon>
        <taxon>Caldimonas</taxon>
    </lineage>
</organism>
<feature type="region of interest" description="Disordered" evidence="1">
    <location>
        <begin position="25"/>
        <end position="51"/>
    </location>
</feature>
<feature type="signal peptide" evidence="3">
    <location>
        <begin position="1"/>
        <end position="23"/>
    </location>
</feature>
<keyword evidence="6" id="KW-1185">Reference proteome</keyword>
<feature type="domain" description="Tim44-like" evidence="4">
    <location>
        <begin position="173"/>
        <end position="304"/>
    </location>
</feature>
<evidence type="ECO:0000313" key="6">
    <source>
        <dbReference type="Proteomes" id="UP001165541"/>
    </source>
</evidence>
<proteinExistence type="predicted"/>
<evidence type="ECO:0000256" key="3">
    <source>
        <dbReference type="SAM" id="SignalP"/>
    </source>
</evidence>
<keyword evidence="2" id="KW-1133">Transmembrane helix</keyword>